<evidence type="ECO:0000259" key="7">
    <source>
        <dbReference type="SMART" id="SM00563"/>
    </source>
</evidence>
<keyword evidence="9" id="KW-1185">Reference proteome</keyword>
<dbReference type="InterPro" id="IPR002123">
    <property type="entry name" value="Plipid/glycerol_acylTrfase"/>
</dbReference>
<keyword evidence="4" id="KW-0443">Lipid metabolism</keyword>
<sequence>MSFLLKPLAFISASAISLLGLVSTRSKKARYYFHLTLYFSTMGLCSVLGVVYSIALSLVGQRLNINYLTARSFYYLCYPLIGIKLEVEGREHLDGLMTLGENGKAQSAVLVGNHQSFLDILYLGRIFPKRAVIMAKKELRWAPLLGQYLTLSGAVMVDRKNSKDAVKMMHHVGEDMKRKGVSLWIFPEGTRSLRKEDEMLPFKKGAFHLAVQAAVPVVPVVCENYHRLFDGKRMFERGTLKIKILPPIPTQGLSSEDVGQLAQDVRESMMTTLKDLSAASRASSSSSSSLESDETALLPKDHKDKESVKSKGYGTGELRRRNSPASGAASVSDAPTGKGKADKQEVAETGSVDGPGGVMAGALEAVKGDSSASSKAVQADEEESDDGAVLVGRPEDE</sequence>
<organism evidence="8 9">
    <name type="scientific">Filobasidium floriforme</name>
    <dbReference type="NCBI Taxonomy" id="5210"/>
    <lineage>
        <taxon>Eukaryota</taxon>
        <taxon>Fungi</taxon>
        <taxon>Dikarya</taxon>
        <taxon>Basidiomycota</taxon>
        <taxon>Agaricomycotina</taxon>
        <taxon>Tremellomycetes</taxon>
        <taxon>Filobasidiales</taxon>
        <taxon>Filobasidiaceae</taxon>
        <taxon>Filobasidium</taxon>
    </lineage>
</organism>
<evidence type="ECO:0000256" key="2">
    <source>
        <dbReference type="ARBA" id="ARBA00022679"/>
    </source>
</evidence>
<keyword evidence="6" id="KW-0812">Transmembrane</keyword>
<accession>A0A8K0NNT8</accession>
<reference evidence="8" key="1">
    <citation type="submission" date="2020-04" db="EMBL/GenBank/DDBJ databases">
        <title>Analysis of mating type loci in Filobasidium floriforme.</title>
        <authorList>
            <person name="Nowrousian M."/>
        </authorList>
    </citation>
    <scope>NUCLEOTIDE SEQUENCE</scope>
    <source>
        <strain evidence="8">CBS 6242</strain>
    </source>
</reference>
<dbReference type="EC" id="2.3.1.51" evidence="4"/>
<dbReference type="PANTHER" id="PTHR10434:SF11">
    <property type="entry name" value="1-ACYL-SN-GLYCEROL-3-PHOSPHATE ACYLTRANSFERASE"/>
    <property type="match status" value="1"/>
</dbReference>
<evidence type="ECO:0000256" key="1">
    <source>
        <dbReference type="ARBA" id="ARBA00008655"/>
    </source>
</evidence>
<protein>
    <recommendedName>
        <fullName evidence="4">1-acyl-sn-glycerol-3-phosphate acyltransferase</fullName>
        <ecNumber evidence="4">2.3.1.51</ecNumber>
    </recommendedName>
</protein>
<keyword evidence="4" id="KW-1208">Phospholipid metabolism</keyword>
<dbReference type="GO" id="GO:0016020">
    <property type="term" value="C:membrane"/>
    <property type="evidence" value="ECO:0007669"/>
    <property type="project" value="InterPro"/>
</dbReference>
<dbReference type="AlphaFoldDB" id="A0A8K0NNT8"/>
<keyword evidence="6" id="KW-1133">Transmembrane helix</keyword>
<evidence type="ECO:0000313" key="8">
    <source>
        <dbReference type="EMBL" id="KAG7529517.1"/>
    </source>
</evidence>
<dbReference type="GO" id="GO:0003841">
    <property type="term" value="F:1-acylglycerol-3-phosphate O-acyltransferase activity"/>
    <property type="evidence" value="ECO:0007669"/>
    <property type="project" value="UniProtKB-UniRule"/>
</dbReference>
<dbReference type="PANTHER" id="PTHR10434">
    <property type="entry name" value="1-ACYL-SN-GLYCEROL-3-PHOSPHATE ACYLTRANSFERASE"/>
    <property type="match status" value="1"/>
</dbReference>
<dbReference type="GO" id="GO:0005783">
    <property type="term" value="C:endoplasmic reticulum"/>
    <property type="evidence" value="ECO:0007669"/>
    <property type="project" value="TreeGrafter"/>
</dbReference>
<dbReference type="InterPro" id="IPR004552">
    <property type="entry name" value="AGP_acyltrans"/>
</dbReference>
<dbReference type="SMART" id="SM00563">
    <property type="entry name" value="PlsC"/>
    <property type="match status" value="1"/>
</dbReference>
<feature type="compositionally biased region" description="Low complexity" evidence="5">
    <location>
        <begin position="275"/>
        <end position="298"/>
    </location>
</feature>
<name>A0A8K0NNT8_9TREE</name>
<keyword evidence="2 4" id="KW-0808">Transferase</keyword>
<evidence type="ECO:0000256" key="5">
    <source>
        <dbReference type="SAM" id="MobiDB-lite"/>
    </source>
</evidence>
<evidence type="ECO:0000256" key="3">
    <source>
        <dbReference type="ARBA" id="ARBA00023315"/>
    </source>
</evidence>
<keyword evidence="4" id="KW-0594">Phospholipid biosynthesis</keyword>
<feature type="transmembrane region" description="Helical" evidence="6">
    <location>
        <begin position="34"/>
        <end position="59"/>
    </location>
</feature>
<feature type="domain" description="Phospholipid/glycerol acyltransferase" evidence="7">
    <location>
        <begin position="108"/>
        <end position="225"/>
    </location>
</feature>
<keyword evidence="3 4" id="KW-0012">Acyltransferase</keyword>
<feature type="compositionally biased region" description="Basic and acidic residues" evidence="5">
    <location>
        <begin position="299"/>
        <end position="309"/>
    </location>
</feature>
<evidence type="ECO:0000313" key="9">
    <source>
        <dbReference type="Proteomes" id="UP000812966"/>
    </source>
</evidence>
<dbReference type="Proteomes" id="UP000812966">
    <property type="component" value="Unassembled WGS sequence"/>
</dbReference>
<dbReference type="GO" id="GO:0006654">
    <property type="term" value="P:phosphatidic acid biosynthetic process"/>
    <property type="evidence" value="ECO:0007669"/>
    <property type="project" value="TreeGrafter"/>
</dbReference>
<dbReference type="CDD" id="cd07989">
    <property type="entry name" value="LPLAT_AGPAT-like"/>
    <property type="match status" value="1"/>
</dbReference>
<evidence type="ECO:0000256" key="6">
    <source>
        <dbReference type="SAM" id="Phobius"/>
    </source>
</evidence>
<comment type="domain">
    <text evidence="4">The HXXXXD motif is essential for acyltransferase activity and may constitute the binding site for the phosphate moiety of the glycerol-3-phosphate.</text>
</comment>
<dbReference type="EMBL" id="JABELV010000146">
    <property type="protein sequence ID" value="KAG7529517.1"/>
    <property type="molecule type" value="Genomic_DNA"/>
</dbReference>
<comment type="caution">
    <text evidence="8">The sequence shown here is derived from an EMBL/GenBank/DDBJ whole genome shotgun (WGS) entry which is preliminary data.</text>
</comment>
<dbReference type="SUPFAM" id="SSF69593">
    <property type="entry name" value="Glycerol-3-phosphate (1)-acyltransferase"/>
    <property type="match status" value="1"/>
</dbReference>
<keyword evidence="4" id="KW-0444">Lipid biosynthesis</keyword>
<feature type="region of interest" description="Disordered" evidence="5">
    <location>
        <begin position="275"/>
        <end position="397"/>
    </location>
</feature>
<comment type="similarity">
    <text evidence="1 4">Belongs to the 1-acyl-sn-glycerol-3-phosphate acyltransferase family.</text>
</comment>
<gene>
    <name evidence="8" type="ORF">FFLO_05585</name>
</gene>
<comment type="catalytic activity">
    <reaction evidence="4">
        <text>a 1-acyl-sn-glycero-3-phosphate + an acyl-CoA = a 1,2-diacyl-sn-glycero-3-phosphate + CoA</text>
        <dbReference type="Rhea" id="RHEA:19709"/>
        <dbReference type="ChEBI" id="CHEBI:57287"/>
        <dbReference type="ChEBI" id="CHEBI:57970"/>
        <dbReference type="ChEBI" id="CHEBI:58342"/>
        <dbReference type="ChEBI" id="CHEBI:58608"/>
        <dbReference type="EC" id="2.3.1.51"/>
    </reaction>
</comment>
<proteinExistence type="inferred from homology"/>
<evidence type="ECO:0000256" key="4">
    <source>
        <dbReference type="RuleBase" id="RU361267"/>
    </source>
</evidence>
<keyword evidence="6" id="KW-0472">Membrane</keyword>
<dbReference type="NCBIfam" id="TIGR00530">
    <property type="entry name" value="AGP_acyltrn"/>
    <property type="match status" value="1"/>
</dbReference>
<dbReference type="Pfam" id="PF01553">
    <property type="entry name" value="Acyltransferase"/>
    <property type="match status" value="1"/>
</dbReference>